<dbReference type="OrthoDB" id="282744at2"/>
<dbReference type="InterPro" id="IPR010499">
    <property type="entry name" value="AraC_E-bd"/>
</dbReference>
<dbReference type="SUPFAM" id="SSF55136">
    <property type="entry name" value="Probable bacterial effector-binding domain"/>
    <property type="match status" value="1"/>
</dbReference>
<dbReference type="Gene3D" id="3.20.80.10">
    <property type="entry name" value="Regulatory factor, effector binding domain"/>
    <property type="match status" value="1"/>
</dbReference>
<organism evidence="2 3">
    <name type="scientific">Photobacterium galatheae</name>
    <dbReference type="NCBI Taxonomy" id="1654360"/>
    <lineage>
        <taxon>Bacteria</taxon>
        <taxon>Pseudomonadati</taxon>
        <taxon>Pseudomonadota</taxon>
        <taxon>Gammaproteobacteria</taxon>
        <taxon>Vibrionales</taxon>
        <taxon>Vibrionaceae</taxon>
        <taxon>Photobacterium</taxon>
    </lineage>
</organism>
<dbReference type="PANTHER" id="PTHR40055:SF2">
    <property type="entry name" value="DNA GYRASE INHIBITOR"/>
    <property type="match status" value="1"/>
</dbReference>
<proteinExistence type="predicted"/>
<reference evidence="2 3" key="1">
    <citation type="submission" date="2014-04" db="EMBL/GenBank/DDBJ databases">
        <title>Draft genome sequence of Photobacterium halotolerans S2753: a solonamide, ngercheumicin and holomycin producer.</title>
        <authorList>
            <person name="Machado H.R."/>
            <person name="Gram L."/>
        </authorList>
    </citation>
    <scope>NUCLEOTIDE SEQUENCE [LARGE SCALE GENOMIC DNA]</scope>
    <source>
        <strain evidence="2 3">S2753</strain>
    </source>
</reference>
<dbReference type="Pfam" id="PF06445">
    <property type="entry name" value="GyrI-like"/>
    <property type="match status" value="1"/>
</dbReference>
<dbReference type="Proteomes" id="UP000027192">
    <property type="component" value="Unassembled WGS sequence"/>
</dbReference>
<dbReference type="EMBL" id="JMIB01000026">
    <property type="protein sequence ID" value="KDM91144.1"/>
    <property type="molecule type" value="Genomic_DNA"/>
</dbReference>
<comment type="caution">
    <text evidence="2">The sequence shown here is derived from an EMBL/GenBank/DDBJ whole genome shotgun (WGS) entry which is preliminary data.</text>
</comment>
<evidence type="ECO:0000313" key="3">
    <source>
        <dbReference type="Proteomes" id="UP000027192"/>
    </source>
</evidence>
<dbReference type="InterPro" id="IPR050908">
    <property type="entry name" value="SmbC-like"/>
</dbReference>
<evidence type="ECO:0000313" key="2">
    <source>
        <dbReference type="EMBL" id="KDM91144.1"/>
    </source>
</evidence>
<dbReference type="InterPro" id="IPR029442">
    <property type="entry name" value="GyrI-like"/>
</dbReference>
<dbReference type="AlphaFoldDB" id="A0A066RLC2"/>
<keyword evidence="3" id="KW-1185">Reference proteome</keyword>
<feature type="domain" description="AraC effector-binding" evidence="1">
    <location>
        <begin position="1"/>
        <end position="150"/>
    </location>
</feature>
<protein>
    <recommendedName>
        <fullName evidence="1">AraC effector-binding domain-containing protein</fullName>
    </recommendedName>
</protein>
<dbReference type="STRING" id="1654360.EA58_13420"/>
<dbReference type="SMART" id="SM00871">
    <property type="entry name" value="AraC_E_bind"/>
    <property type="match status" value="1"/>
</dbReference>
<dbReference type="PANTHER" id="PTHR40055">
    <property type="entry name" value="TRANSCRIPTIONAL REGULATOR YGIV-RELATED"/>
    <property type="match status" value="1"/>
</dbReference>
<name>A0A066RLC2_9GAMM</name>
<gene>
    <name evidence="2" type="ORF">EA58_13420</name>
</gene>
<evidence type="ECO:0000259" key="1">
    <source>
        <dbReference type="SMART" id="SM00871"/>
    </source>
</evidence>
<dbReference type="RefSeq" id="WP_051642069.1">
    <property type="nucleotide sequence ID" value="NZ_JAGSGC010000009.1"/>
</dbReference>
<accession>A0A066RLC2</accession>
<dbReference type="InterPro" id="IPR011256">
    <property type="entry name" value="Reg_factor_effector_dom_sf"/>
</dbReference>
<sequence length="150" mass="16596">MQKETLAAGWLAYVEVTGPYGENYKPALQTLFSWAGKKGLEGGQCIFVYLDDVETTSPQDCRTRVGVTVPEGTSTDGVIALMHLPGGEYATLRKQVTDESQYAPYWQQLNQELSAVSSLSIDGERPCFELYHSVDEENDICDTSFCIPVK</sequence>